<protein>
    <submittedName>
        <fullName evidence="1">Uncharacterized protein</fullName>
    </submittedName>
</protein>
<comment type="caution">
    <text evidence="1">The sequence shown here is derived from an EMBL/GenBank/DDBJ whole genome shotgun (WGS) entry which is preliminary data.</text>
</comment>
<keyword evidence="2" id="KW-1185">Reference proteome</keyword>
<gene>
    <name evidence="1" type="ORF">EVAR_68310_1</name>
</gene>
<reference evidence="1 2" key="1">
    <citation type="journal article" date="2019" name="Commun. Biol.">
        <title>The bagworm genome reveals a unique fibroin gene that provides high tensile strength.</title>
        <authorList>
            <person name="Kono N."/>
            <person name="Nakamura H."/>
            <person name="Ohtoshi R."/>
            <person name="Tomita M."/>
            <person name="Numata K."/>
            <person name="Arakawa K."/>
        </authorList>
    </citation>
    <scope>NUCLEOTIDE SEQUENCE [LARGE SCALE GENOMIC DNA]</scope>
</reference>
<evidence type="ECO:0000313" key="1">
    <source>
        <dbReference type="EMBL" id="GBP97115.1"/>
    </source>
</evidence>
<organism evidence="1 2">
    <name type="scientific">Eumeta variegata</name>
    <name type="common">Bagworm moth</name>
    <name type="synonym">Eumeta japonica</name>
    <dbReference type="NCBI Taxonomy" id="151549"/>
    <lineage>
        <taxon>Eukaryota</taxon>
        <taxon>Metazoa</taxon>
        <taxon>Ecdysozoa</taxon>
        <taxon>Arthropoda</taxon>
        <taxon>Hexapoda</taxon>
        <taxon>Insecta</taxon>
        <taxon>Pterygota</taxon>
        <taxon>Neoptera</taxon>
        <taxon>Endopterygota</taxon>
        <taxon>Lepidoptera</taxon>
        <taxon>Glossata</taxon>
        <taxon>Ditrysia</taxon>
        <taxon>Tineoidea</taxon>
        <taxon>Psychidae</taxon>
        <taxon>Oiketicinae</taxon>
        <taxon>Eumeta</taxon>
    </lineage>
</organism>
<dbReference type="Proteomes" id="UP000299102">
    <property type="component" value="Unassembled WGS sequence"/>
</dbReference>
<proteinExistence type="predicted"/>
<sequence>MGYCNVQKPPSWLDCSDERFSESDYGDGSLNFEVWYIPSDISLSTLSSAFYSLRFFYDIRSVESGNQFCRLPRMSVFESVTPHQVSISKIRSRTSMLIGMAFLTLWCLLVNIPCVNEGFSKCFQDSEDLDSVCEERGAQVRRGVRRYPGKPK</sequence>
<accession>A0A4C2ADN8</accession>
<dbReference type="EMBL" id="BGZK01002873">
    <property type="protein sequence ID" value="GBP97115.1"/>
    <property type="molecule type" value="Genomic_DNA"/>
</dbReference>
<dbReference type="AlphaFoldDB" id="A0A4C2ADN8"/>
<evidence type="ECO:0000313" key="2">
    <source>
        <dbReference type="Proteomes" id="UP000299102"/>
    </source>
</evidence>
<name>A0A4C2ADN8_EUMVA</name>